<protein>
    <submittedName>
        <fullName evidence="1">Uncharacterized protein</fullName>
    </submittedName>
</protein>
<proteinExistence type="predicted"/>
<dbReference type="EMBL" id="MN740104">
    <property type="protein sequence ID" value="QHT87934.1"/>
    <property type="molecule type" value="Genomic_DNA"/>
</dbReference>
<name>A0A6C0I4X1_9ZZZZ</name>
<reference evidence="1" key="1">
    <citation type="journal article" date="2020" name="Nature">
        <title>Giant virus diversity and host interactions through global metagenomics.</title>
        <authorList>
            <person name="Schulz F."/>
            <person name="Roux S."/>
            <person name="Paez-Espino D."/>
            <person name="Jungbluth S."/>
            <person name="Walsh D.A."/>
            <person name="Denef V.J."/>
            <person name="McMahon K.D."/>
            <person name="Konstantinidis K.T."/>
            <person name="Eloe-Fadrosh E.A."/>
            <person name="Kyrpides N.C."/>
            <person name="Woyke T."/>
        </authorList>
    </citation>
    <scope>NUCLEOTIDE SEQUENCE</scope>
    <source>
        <strain evidence="1">GVMAG-M-3300023184-191</strain>
    </source>
</reference>
<sequence>MATAATARLAVLSAMTAALVTTRATALEGNVVNRVHFDDTNYTLYKEKKLY</sequence>
<evidence type="ECO:0000313" key="1">
    <source>
        <dbReference type="EMBL" id="QHT87934.1"/>
    </source>
</evidence>
<accession>A0A6C0I4X1</accession>
<organism evidence="1">
    <name type="scientific">viral metagenome</name>
    <dbReference type="NCBI Taxonomy" id="1070528"/>
    <lineage>
        <taxon>unclassified sequences</taxon>
        <taxon>metagenomes</taxon>
        <taxon>organismal metagenomes</taxon>
    </lineage>
</organism>
<dbReference type="AlphaFoldDB" id="A0A6C0I4X1"/>